<keyword evidence="2" id="KW-1185">Reference proteome</keyword>
<reference evidence="1 2" key="1">
    <citation type="submission" date="2023-01" db="EMBL/GenBank/DDBJ databases">
        <title>Sporosarcina sp. nov., isolated from Korean tranditional fermented seafood 'Jeotgal'.</title>
        <authorList>
            <person name="Yang A.-I."/>
        </authorList>
    </citation>
    <scope>NUCLEOTIDE SEQUENCE [LARGE SCALE GENOMIC DNA]</scope>
    <source>
        <strain evidence="1 2">B2O-1</strain>
    </source>
</reference>
<dbReference type="PANTHER" id="PTHR48100:SF1">
    <property type="entry name" value="HISTIDINE PHOSPHATASE FAMILY PROTEIN-RELATED"/>
    <property type="match status" value="1"/>
</dbReference>
<evidence type="ECO:0000313" key="2">
    <source>
        <dbReference type="Proteomes" id="UP001303532"/>
    </source>
</evidence>
<accession>A0ABZ0L0R4</accession>
<name>A0ABZ0L0R4_9BACL</name>
<dbReference type="EMBL" id="CP116341">
    <property type="protein sequence ID" value="WOV85814.1"/>
    <property type="molecule type" value="Genomic_DNA"/>
</dbReference>
<dbReference type="InterPro" id="IPR050275">
    <property type="entry name" value="PGM_Phosphatase"/>
</dbReference>
<dbReference type="Proteomes" id="UP001303532">
    <property type="component" value="Chromosome"/>
</dbReference>
<dbReference type="Gene3D" id="3.40.50.1240">
    <property type="entry name" value="Phosphoglycerate mutase-like"/>
    <property type="match status" value="1"/>
</dbReference>
<dbReference type="SUPFAM" id="SSF53254">
    <property type="entry name" value="Phosphoglycerate mutase-like"/>
    <property type="match status" value="1"/>
</dbReference>
<dbReference type="CDD" id="cd07067">
    <property type="entry name" value="HP_PGM_like"/>
    <property type="match status" value="1"/>
</dbReference>
<dbReference type="InterPro" id="IPR013078">
    <property type="entry name" value="His_Pase_superF_clade-1"/>
</dbReference>
<protein>
    <submittedName>
        <fullName evidence="1">Histidine phosphatase family protein</fullName>
    </submittedName>
</protein>
<dbReference type="Pfam" id="PF00300">
    <property type="entry name" value="His_Phos_1"/>
    <property type="match status" value="1"/>
</dbReference>
<dbReference type="SMART" id="SM00855">
    <property type="entry name" value="PGAM"/>
    <property type="match status" value="1"/>
</dbReference>
<gene>
    <name evidence="1" type="ORF">PGH26_07740</name>
</gene>
<evidence type="ECO:0000313" key="1">
    <source>
        <dbReference type="EMBL" id="WOV85814.1"/>
    </source>
</evidence>
<dbReference type="InterPro" id="IPR029033">
    <property type="entry name" value="His_PPase_superfam"/>
</dbReference>
<sequence>MNKCYLMRHCEAEGQAGDAPLTEKGMKQAELIADFFSAIHVDRIISSPFKRAVQSIVPFTEKAGITLETDERLTERVLSTENLLDWLEKLEASFEDMGLRYAGGESSLEAMKRIIEVLEEIDQSDAKTSVVVTHGNLLTLALKYYDREFGFGDWRNLSNPDIFLLQVDSDRVVIQRVWEPVNI</sequence>
<proteinExistence type="predicted"/>
<dbReference type="PANTHER" id="PTHR48100">
    <property type="entry name" value="BROAD-SPECIFICITY PHOSPHATASE YOR283W-RELATED"/>
    <property type="match status" value="1"/>
</dbReference>
<organism evidence="1 2">
    <name type="scientific">Sporosarcina jeotgali</name>
    <dbReference type="NCBI Taxonomy" id="3020056"/>
    <lineage>
        <taxon>Bacteria</taxon>
        <taxon>Bacillati</taxon>
        <taxon>Bacillota</taxon>
        <taxon>Bacilli</taxon>
        <taxon>Bacillales</taxon>
        <taxon>Caryophanaceae</taxon>
        <taxon>Sporosarcina</taxon>
    </lineage>
</organism>